<feature type="transmembrane region" description="Helical" evidence="3">
    <location>
        <begin position="153"/>
        <end position="172"/>
    </location>
</feature>
<dbReference type="PRINTS" id="PR00625">
    <property type="entry name" value="JDOMAIN"/>
</dbReference>
<feature type="domain" description="J" evidence="4">
    <location>
        <begin position="76"/>
        <end position="140"/>
    </location>
</feature>
<comment type="caution">
    <text evidence="5">The sequence shown here is derived from an EMBL/GenBank/DDBJ whole genome shotgun (WGS) entry which is preliminary data.</text>
</comment>
<evidence type="ECO:0000256" key="1">
    <source>
        <dbReference type="ARBA" id="ARBA00023186"/>
    </source>
</evidence>
<dbReference type="InterPro" id="IPR051948">
    <property type="entry name" value="Hsp70_co-chaperone_J-domain"/>
</dbReference>
<feature type="region of interest" description="Disordered" evidence="2">
    <location>
        <begin position="8"/>
        <end position="30"/>
    </location>
</feature>
<accession>A0ABQ7JCV0</accession>
<dbReference type="PANTHER" id="PTHR44360:SF1">
    <property type="entry name" value="DNAJ HOMOLOG SUBFAMILY B MEMBER 9"/>
    <property type="match status" value="1"/>
</dbReference>
<evidence type="ECO:0000313" key="5">
    <source>
        <dbReference type="EMBL" id="KAF8821852.1"/>
    </source>
</evidence>
<dbReference type="Gene3D" id="1.10.287.110">
    <property type="entry name" value="DnaJ domain"/>
    <property type="match status" value="1"/>
</dbReference>
<feature type="transmembrane region" description="Helical" evidence="3">
    <location>
        <begin position="184"/>
        <end position="201"/>
    </location>
</feature>
<keyword evidence="3" id="KW-0472">Membrane</keyword>
<keyword evidence="3" id="KW-1133">Transmembrane helix</keyword>
<gene>
    <name evidence="5" type="ORF">IE077_001452</name>
</gene>
<keyword evidence="6" id="KW-1185">Reference proteome</keyword>
<dbReference type="Pfam" id="PF00226">
    <property type="entry name" value="DnaJ"/>
    <property type="match status" value="1"/>
</dbReference>
<dbReference type="InterPro" id="IPR001623">
    <property type="entry name" value="DnaJ_domain"/>
</dbReference>
<dbReference type="PROSITE" id="PS50076">
    <property type="entry name" value="DNAJ_2"/>
    <property type="match status" value="1"/>
</dbReference>
<dbReference type="Proteomes" id="UP000823046">
    <property type="component" value="Unassembled WGS sequence"/>
</dbReference>
<dbReference type="PANTHER" id="PTHR44360">
    <property type="entry name" value="DNAJ HOMOLOG SUBFAMILY B MEMBER 9"/>
    <property type="match status" value="1"/>
</dbReference>
<keyword evidence="3" id="KW-0812">Transmembrane</keyword>
<dbReference type="CDD" id="cd06257">
    <property type="entry name" value="DnaJ"/>
    <property type="match status" value="1"/>
</dbReference>
<reference evidence="5 6" key="1">
    <citation type="journal article" date="2020" name="bioRxiv">
        <title>Metabolic contributions of an alphaproteobacterial endosymbiont in the apicomplexan Cardiosporidium cionae.</title>
        <authorList>
            <person name="Hunter E.S."/>
            <person name="Paight C.J."/>
            <person name="Lane C.E."/>
        </authorList>
    </citation>
    <scope>NUCLEOTIDE SEQUENCE [LARGE SCALE GENOMIC DNA]</scope>
    <source>
        <strain evidence="5">ESH_2018</strain>
    </source>
</reference>
<dbReference type="InterPro" id="IPR036869">
    <property type="entry name" value="J_dom_sf"/>
</dbReference>
<evidence type="ECO:0000313" key="6">
    <source>
        <dbReference type="Proteomes" id="UP000823046"/>
    </source>
</evidence>
<sequence length="361" mass="41203">MFPQLKFKMNGRERAQPSQSSGIDSFGSVDDKSPQFNSKIAAVKLPTPKKKIWITACFLILLSLQPIQQIFSTKKTHFGLLKLSSDASRGEIRKQFRHLSKFYHPDKVSGEKEGELFSSLQKAHDVLIHDKTRASYIRFGDIDDNGGITNQNIYDILILILFQFLIQSFTIILSSMGNPINTRWIVCAVLTFSLSIILRLAEHSYLYFNWIPWLRVYPPFIKLQIFSDFLPLLANISYLMDLWSTTWEDTLSSLSQFILSSDLNVLSMLDALLLDIRGLAGLPRDRGLYETSMNTAASTTSTFESWETVVASIPLPPYCPNILKDCPTQEECQRFDWAGQNSSHILEANRMFFFHLSKESC</sequence>
<name>A0ABQ7JCV0_9APIC</name>
<organism evidence="5 6">
    <name type="scientific">Cardiosporidium cionae</name>
    <dbReference type="NCBI Taxonomy" id="476202"/>
    <lineage>
        <taxon>Eukaryota</taxon>
        <taxon>Sar</taxon>
        <taxon>Alveolata</taxon>
        <taxon>Apicomplexa</taxon>
        <taxon>Aconoidasida</taxon>
        <taxon>Nephromycida</taxon>
        <taxon>Cardiosporidium</taxon>
    </lineage>
</organism>
<evidence type="ECO:0000256" key="2">
    <source>
        <dbReference type="SAM" id="MobiDB-lite"/>
    </source>
</evidence>
<protein>
    <submittedName>
        <fullName evidence="5">DnaJ domain-containing protein</fullName>
    </submittedName>
</protein>
<dbReference type="SMART" id="SM00271">
    <property type="entry name" value="DnaJ"/>
    <property type="match status" value="1"/>
</dbReference>
<dbReference type="EMBL" id="JADAQX010000117">
    <property type="protein sequence ID" value="KAF8821852.1"/>
    <property type="molecule type" value="Genomic_DNA"/>
</dbReference>
<evidence type="ECO:0000259" key="4">
    <source>
        <dbReference type="PROSITE" id="PS50076"/>
    </source>
</evidence>
<proteinExistence type="predicted"/>
<keyword evidence="1" id="KW-0143">Chaperone</keyword>
<dbReference type="SUPFAM" id="SSF46565">
    <property type="entry name" value="Chaperone J-domain"/>
    <property type="match status" value="1"/>
</dbReference>
<evidence type="ECO:0000256" key="3">
    <source>
        <dbReference type="SAM" id="Phobius"/>
    </source>
</evidence>
<feature type="transmembrane region" description="Helical" evidence="3">
    <location>
        <begin position="52"/>
        <end position="71"/>
    </location>
</feature>